<evidence type="ECO:0000313" key="2">
    <source>
        <dbReference type="Proteomes" id="UP000617340"/>
    </source>
</evidence>
<gene>
    <name evidence="1" type="ORF">HZH68_012689</name>
</gene>
<reference evidence="1" key="1">
    <citation type="journal article" date="2020" name="G3 (Bethesda)">
        <title>High-Quality Assemblies for Three Invasive Social Wasps from the &lt;i&gt;Vespula&lt;/i&gt; Genus.</title>
        <authorList>
            <person name="Harrop T.W.R."/>
            <person name="Guhlin J."/>
            <person name="McLaughlin G.M."/>
            <person name="Permina E."/>
            <person name="Stockwell P."/>
            <person name="Gilligan J."/>
            <person name="Le Lec M.F."/>
            <person name="Gruber M.A.M."/>
            <person name="Quinn O."/>
            <person name="Lovegrove M."/>
            <person name="Duncan E.J."/>
            <person name="Remnant E.J."/>
            <person name="Van Eeckhoven J."/>
            <person name="Graham B."/>
            <person name="Knapp R.A."/>
            <person name="Langford K.W."/>
            <person name="Kronenberg Z."/>
            <person name="Press M.O."/>
            <person name="Eacker S.M."/>
            <person name="Wilson-Rankin E.E."/>
            <person name="Purcell J."/>
            <person name="Lester P.J."/>
            <person name="Dearden P.K."/>
        </authorList>
    </citation>
    <scope>NUCLEOTIDE SEQUENCE</scope>
    <source>
        <strain evidence="1">Linc-1</strain>
    </source>
</reference>
<dbReference type="EMBL" id="JACSDZ010000013">
    <property type="protein sequence ID" value="KAF7388747.1"/>
    <property type="molecule type" value="Genomic_DNA"/>
</dbReference>
<organism evidence="1 2">
    <name type="scientific">Vespula germanica</name>
    <name type="common">German yellow jacket</name>
    <name type="synonym">Paravespula germanica</name>
    <dbReference type="NCBI Taxonomy" id="30212"/>
    <lineage>
        <taxon>Eukaryota</taxon>
        <taxon>Metazoa</taxon>
        <taxon>Ecdysozoa</taxon>
        <taxon>Arthropoda</taxon>
        <taxon>Hexapoda</taxon>
        <taxon>Insecta</taxon>
        <taxon>Pterygota</taxon>
        <taxon>Neoptera</taxon>
        <taxon>Endopterygota</taxon>
        <taxon>Hymenoptera</taxon>
        <taxon>Apocrita</taxon>
        <taxon>Aculeata</taxon>
        <taxon>Vespoidea</taxon>
        <taxon>Vespidae</taxon>
        <taxon>Vespinae</taxon>
        <taxon>Vespula</taxon>
    </lineage>
</organism>
<accession>A0A834JIX2</accession>
<name>A0A834JIX2_VESGE</name>
<dbReference type="Proteomes" id="UP000617340">
    <property type="component" value="Unassembled WGS sequence"/>
</dbReference>
<evidence type="ECO:0000313" key="1">
    <source>
        <dbReference type="EMBL" id="KAF7388747.1"/>
    </source>
</evidence>
<sequence>MPKWPPQIVAQEGNYQTVELFLKVPQNSSKMAFSHILILPCCHSECSYIKSKYRHDRSCLEMSEADGVDGGAFCKRGFTHHHFAEKPEAPKAERHLDTTGRVSRYLKPTVWTVEHSVSGVLHISSLLRSPKLPKRKGISIANFRVETPLARGSLDAATSTWWDLVDLEIFALLEDFEDQSSRVDLEIFTDVIRASINEDLK</sequence>
<keyword evidence="2" id="KW-1185">Reference proteome</keyword>
<comment type="caution">
    <text evidence="1">The sequence shown here is derived from an EMBL/GenBank/DDBJ whole genome shotgun (WGS) entry which is preliminary data.</text>
</comment>
<protein>
    <submittedName>
        <fullName evidence="1">Uncharacterized protein</fullName>
    </submittedName>
</protein>
<proteinExistence type="predicted"/>
<dbReference type="AlphaFoldDB" id="A0A834JIX2"/>